<evidence type="ECO:0000313" key="1">
    <source>
        <dbReference type="EMBL" id="KFE33597.1"/>
    </source>
</evidence>
<dbReference type="EMBL" id="AQRC01000017">
    <property type="protein sequence ID" value="KFE33597.1"/>
    <property type="molecule type" value="Genomic_DNA"/>
</dbReference>
<keyword evidence="2" id="KW-1185">Reference proteome</keyword>
<reference evidence="1 2" key="2">
    <citation type="journal article" date="2015" name="Antonie Van Leeuwenhoek">
        <title>Thioclava indica sp. nov., isolated from surface seawater of the Indian Ocean.</title>
        <authorList>
            <person name="Liu Y."/>
            <person name="Lai Q."/>
            <person name="Du J."/>
            <person name="Xu H."/>
            <person name="Jiang L."/>
            <person name="Shao Z."/>
        </authorList>
    </citation>
    <scope>NUCLEOTIDE SEQUENCE [LARGE SCALE GENOMIC DNA]</scope>
    <source>
        <strain evidence="1 2">13D2W-2</strain>
    </source>
</reference>
<dbReference type="eggNOG" id="COG5642">
    <property type="taxonomic scope" value="Bacteria"/>
</dbReference>
<name>A0A085TSA0_9RHOB</name>
<proteinExistence type="predicted"/>
<dbReference type="RefSeq" id="WP_038148463.1">
    <property type="nucleotide sequence ID" value="NZ_AQRC01000017.1"/>
</dbReference>
<gene>
    <name evidence="1" type="ORF">DW2_17305</name>
</gene>
<sequence>MEIEGNSFSQVEIEVFLKAYSRLARAWGLSEHEASGLLGMPGPVWSTPQEPGDAPSLTEVQLLRLSAVLGIYKALELYFSKPLARTWMTRPNTGPLFLGARPVDVAIKGGLEQILEIRKYLNACLAGA</sequence>
<dbReference type="PATRIC" id="fig|1317124.6.peg.3490"/>
<reference evidence="2" key="1">
    <citation type="submission" date="2013-04" db="EMBL/GenBank/DDBJ databases">
        <title>Thioclava sp. 13D2W-2 Genome Sequencing.</title>
        <authorList>
            <person name="Lai Q."/>
            <person name="Li G."/>
            <person name="Shao Z."/>
        </authorList>
    </citation>
    <scope>NUCLEOTIDE SEQUENCE [LARGE SCALE GENOMIC DNA]</scope>
    <source>
        <strain evidence="2">13D2W-2</strain>
    </source>
</reference>
<accession>A0A085TSA0</accession>
<dbReference type="AlphaFoldDB" id="A0A085TSA0"/>
<dbReference type="OrthoDB" id="117888at2"/>
<evidence type="ECO:0000313" key="2">
    <source>
        <dbReference type="Proteomes" id="UP000028607"/>
    </source>
</evidence>
<dbReference type="STRING" id="1317124.DW2_17305"/>
<organism evidence="1 2">
    <name type="scientific">Thioclava atlantica</name>
    <dbReference type="NCBI Taxonomy" id="1317124"/>
    <lineage>
        <taxon>Bacteria</taxon>
        <taxon>Pseudomonadati</taxon>
        <taxon>Pseudomonadota</taxon>
        <taxon>Alphaproteobacteria</taxon>
        <taxon>Rhodobacterales</taxon>
        <taxon>Paracoccaceae</taxon>
        <taxon>Thioclava</taxon>
    </lineage>
</organism>
<dbReference type="Proteomes" id="UP000028607">
    <property type="component" value="Unassembled WGS sequence"/>
</dbReference>
<evidence type="ECO:0008006" key="3">
    <source>
        <dbReference type="Google" id="ProtNLM"/>
    </source>
</evidence>
<protein>
    <recommendedName>
        <fullName evidence="3">Antitoxin Xre/MbcA/ParS-like toxin-binding domain-containing protein</fullName>
    </recommendedName>
</protein>
<comment type="caution">
    <text evidence="1">The sequence shown here is derived from an EMBL/GenBank/DDBJ whole genome shotgun (WGS) entry which is preliminary data.</text>
</comment>